<dbReference type="InterPro" id="IPR000432">
    <property type="entry name" value="DNA_mismatch_repair_MutS_C"/>
</dbReference>
<evidence type="ECO:0000256" key="3">
    <source>
        <dbReference type="ARBA" id="ARBA00022840"/>
    </source>
</evidence>
<dbReference type="SMART" id="SM00534">
    <property type="entry name" value="MUTSac"/>
    <property type="match status" value="1"/>
</dbReference>
<dbReference type="GO" id="GO:0030983">
    <property type="term" value="F:mismatched DNA binding"/>
    <property type="evidence" value="ECO:0007669"/>
    <property type="project" value="InterPro"/>
</dbReference>
<dbReference type="SMART" id="SM00533">
    <property type="entry name" value="MUTSd"/>
    <property type="match status" value="1"/>
</dbReference>
<evidence type="ECO:0000259" key="6">
    <source>
        <dbReference type="SMART" id="SM00534"/>
    </source>
</evidence>
<sequence length="837" mass="91864">MLTEIRFAGLSPPFLTHQNNKTLMDAVRDGLKVVARSRTVENPQDDAFAEPFNLDEGDADRGDRSPILFTANASFSTASASAAARALAHQKQTMSAAAGSPDAGSECLLSILAEPSYAVSVRAVGGLMLWLARSAALAADGEASMGMSNPALGVARVLPLQLDGAVLIPPQVFSLLNIFGSESHPQLGGLGRAKESVSLCGILDCTKSALGAQVLREWMRCPLTDHAQLVRRHSTVQLLMGVEPAPFEALRDSLKMLKNIPGAVRRAREHQASTNDWLHMYACAKAAYNLRQTLRNLLGSGVQQLQQQHTQSGTGIALTAGIHSLLFDRHVDSAPETQHADHLIDSPSDSNAVLQIIRSFEAVVDVTLSGRDKRLVVRSGACETLDDLRKVYEGLDGALTEIALEEMQALVARGLNIPRMYCAYYPQIGYLVVVRKRALAPAGRDLSKEAAALGLDMDLLFASDEHEYYKTARMRQLDDELGDIFSELCDVEKAKIALMQREIVPYFEALLNSAWNLAELDCLMSLAKVCRERQWTRPDLSEIVPLRSDAPLKLEYEDGVHPITECLVPGFIPNSLSMHTGHVGVITGPNFSGKSVFMKQTLLIVYLAQIGCFVPARCARLPIFFELFVQMRGFESCADDQSSFSADCAQVAQALFRASPRSLIVFDEFGKGTIHTDALALNHALIEYVLHFAPDDRGAPLLLCSTHMSELLPHLPVSSRLHHFHMQTAEPQGDEDHTVFLYRAKRVAMTEQLESSLAISLASQFGLPRQVVRRAADIETSLRLHNNIGCRDAGKRVRSHCVSVLRMLHRFKDADMDSMSDAELLSFLDELVQMLAH</sequence>
<dbReference type="Pfam" id="PF00488">
    <property type="entry name" value="MutS_V"/>
    <property type="match status" value="1"/>
</dbReference>
<feature type="domain" description="DNA mismatch repair proteins mutS family" evidence="6">
    <location>
        <begin position="581"/>
        <end position="780"/>
    </location>
</feature>
<evidence type="ECO:0000256" key="2">
    <source>
        <dbReference type="ARBA" id="ARBA00022741"/>
    </source>
</evidence>
<evidence type="ECO:0000313" key="8">
    <source>
        <dbReference type="Proteomes" id="UP000324585"/>
    </source>
</evidence>
<dbReference type="GO" id="GO:0005524">
    <property type="term" value="F:ATP binding"/>
    <property type="evidence" value="ECO:0007669"/>
    <property type="project" value="UniProtKB-KW"/>
</dbReference>
<dbReference type="GO" id="GO:0005634">
    <property type="term" value="C:nucleus"/>
    <property type="evidence" value="ECO:0007669"/>
    <property type="project" value="TreeGrafter"/>
</dbReference>
<dbReference type="Pfam" id="PF05192">
    <property type="entry name" value="MutS_III"/>
    <property type="match status" value="1"/>
</dbReference>
<dbReference type="PANTHER" id="PTHR11361">
    <property type="entry name" value="DNA MISMATCH REPAIR PROTEIN MUTS FAMILY MEMBER"/>
    <property type="match status" value="1"/>
</dbReference>
<dbReference type="InterPro" id="IPR036187">
    <property type="entry name" value="DNA_mismatch_repair_MutS_sf"/>
</dbReference>
<dbReference type="OMA" id="CSVYFMP"/>
<evidence type="ECO:0000259" key="5">
    <source>
        <dbReference type="SMART" id="SM00533"/>
    </source>
</evidence>
<dbReference type="GO" id="GO:0006298">
    <property type="term" value="P:mismatch repair"/>
    <property type="evidence" value="ECO:0007669"/>
    <property type="project" value="InterPro"/>
</dbReference>
<dbReference type="Gene3D" id="3.40.50.300">
    <property type="entry name" value="P-loop containing nucleotide triphosphate hydrolases"/>
    <property type="match status" value="1"/>
</dbReference>
<keyword evidence="2" id="KW-0547">Nucleotide-binding</keyword>
<comment type="similarity">
    <text evidence="1">Belongs to the DNA mismatch repair MutS family.</text>
</comment>
<evidence type="ECO:0000313" key="7">
    <source>
        <dbReference type="EMBL" id="KAA8491241.1"/>
    </source>
</evidence>
<name>A0A5J4YIG7_PORPP</name>
<dbReference type="InterPro" id="IPR027417">
    <property type="entry name" value="P-loop_NTPase"/>
</dbReference>
<keyword evidence="3" id="KW-0067">ATP-binding</keyword>
<dbReference type="PANTHER" id="PTHR11361:SF20">
    <property type="entry name" value="MUTS PROTEIN HOMOLOG 5"/>
    <property type="match status" value="1"/>
</dbReference>
<feature type="domain" description="DNA mismatch repair protein MutS core" evidence="5">
    <location>
        <begin position="194"/>
        <end position="567"/>
    </location>
</feature>
<dbReference type="AlphaFoldDB" id="A0A5J4YIG7"/>
<dbReference type="GO" id="GO:0051026">
    <property type="term" value="P:chiasma assembly"/>
    <property type="evidence" value="ECO:0007669"/>
    <property type="project" value="TreeGrafter"/>
</dbReference>
<dbReference type="Proteomes" id="UP000324585">
    <property type="component" value="Unassembled WGS sequence"/>
</dbReference>
<accession>A0A5J4YIG7</accession>
<gene>
    <name evidence="7" type="ORF">FVE85_9536</name>
</gene>
<dbReference type="EMBL" id="VRMN01000015">
    <property type="protein sequence ID" value="KAA8491241.1"/>
    <property type="molecule type" value="Genomic_DNA"/>
</dbReference>
<comment type="caution">
    <text evidence="7">The sequence shown here is derived from an EMBL/GenBank/DDBJ whole genome shotgun (WGS) entry which is preliminary data.</text>
</comment>
<dbReference type="GO" id="GO:0140664">
    <property type="term" value="F:ATP-dependent DNA damage sensor activity"/>
    <property type="evidence" value="ECO:0007669"/>
    <property type="project" value="InterPro"/>
</dbReference>
<dbReference type="InterPro" id="IPR007696">
    <property type="entry name" value="DNA_mismatch_repair_MutS_core"/>
</dbReference>
<protein>
    <submittedName>
        <fullName evidence="7">DNA mismatch repair protein MSH5</fullName>
    </submittedName>
</protein>
<dbReference type="OrthoDB" id="29596at2759"/>
<reference evidence="8" key="1">
    <citation type="journal article" date="2019" name="Nat. Commun.">
        <title>Expansion of phycobilisome linker gene families in mesophilic red algae.</title>
        <authorList>
            <person name="Lee J."/>
            <person name="Kim D."/>
            <person name="Bhattacharya D."/>
            <person name="Yoon H.S."/>
        </authorList>
    </citation>
    <scope>NUCLEOTIDE SEQUENCE [LARGE SCALE GENOMIC DNA]</scope>
    <source>
        <strain evidence="8">CCMP 1328</strain>
    </source>
</reference>
<keyword evidence="8" id="KW-1185">Reference proteome</keyword>
<dbReference type="InterPro" id="IPR045076">
    <property type="entry name" value="MutS"/>
</dbReference>
<proteinExistence type="inferred from homology"/>
<dbReference type="SUPFAM" id="SSF52540">
    <property type="entry name" value="P-loop containing nucleoside triphosphate hydrolases"/>
    <property type="match status" value="1"/>
</dbReference>
<keyword evidence="4" id="KW-0238">DNA-binding</keyword>
<evidence type="ECO:0000256" key="4">
    <source>
        <dbReference type="ARBA" id="ARBA00023125"/>
    </source>
</evidence>
<organism evidence="7 8">
    <name type="scientific">Porphyridium purpureum</name>
    <name type="common">Red alga</name>
    <name type="synonym">Porphyridium cruentum</name>
    <dbReference type="NCBI Taxonomy" id="35688"/>
    <lineage>
        <taxon>Eukaryota</taxon>
        <taxon>Rhodophyta</taxon>
        <taxon>Bangiophyceae</taxon>
        <taxon>Porphyridiales</taxon>
        <taxon>Porphyridiaceae</taxon>
        <taxon>Porphyridium</taxon>
    </lineage>
</organism>
<dbReference type="SUPFAM" id="SSF48334">
    <property type="entry name" value="DNA repair protein MutS, domain III"/>
    <property type="match status" value="1"/>
</dbReference>
<dbReference type="Gene3D" id="1.10.1420.10">
    <property type="match status" value="2"/>
</dbReference>
<evidence type="ECO:0000256" key="1">
    <source>
        <dbReference type="ARBA" id="ARBA00006271"/>
    </source>
</evidence>